<sequence>MGLFREAAIQQNCWFFCPLHKKKSAILLNCLTLNNLIKLHFFANQLSKHIKRMIGNGEENKTKKHHRNEASIQYLSSKNPLKVLKLGAKP</sequence>
<dbReference type="Proteomes" id="UP000230233">
    <property type="component" value="Chromosome III"/>
</dbReference>
<protein>
    <submittedName>
        <fullName evidence="1">Uncharacterized protein</fullName>
    </submittedName>
</protein>
<gene>
    <name evidence="1" type="primary">Cnig_chr_III.g10608</name>
    <name evidence="1" type="ORF">B9Z55_010608</name>
</gene>
<keyword evidence="2" id="KW-1185">Reference proteome</keyword>
<organism evidence="1 2">
    <name type="scientific">Caenorhabditis nigoni</name>
    <dbReference type="NCBI Taxonomy" id="1611254"/>
    <lineage>
        <taxon>Eukaryota</taxon>
        <taxon>Metazoa</taxon>
        <taxon>Ecdysozoa</taxon>
        <taxon>Nematoda</taxon>
        <taxon>Chromadorea</taxon>
        <taxon>Rhabditida</taxon>
        <taxon>Rhabditina</taxon>
        <taxon>Rhabditomorpha</taxon>
        <taxon>Rhabditoidea</taxon>
        <taxon>Rhabditidae</taxon>
        <taxon>Peloderinae</taxon>
        <taxon>Caenorhabditis</taxon>
    </lineage>
</organism>
<reference evidence="2" key="1">
    <citation type="submission" date="2017-10" db="EMBL/GenBank/DDBJ databases">
        <title>Rapid genome shrinkage in a self-fertile nematode reveals novel sperm competition proteins.</title>
        <authorList>
            <person name="Yin D."/>
            <person name="Schwarz E.M."/>
            <person name="Thomas C.G."/>
            <person name="Felde R.L."/>
            <person name="Korf I.F."/>
            <person name="Cutter A.D."/>
            <person name="Schartner C.M."/>
            <person name="Ralston E.J."/>
            <person name="Meyer B.J."/>
            <person name="Haag E.S."/>
        </authorList>
    </citation>
    <scope>NUCLEOTIDE SEQUENCE [LARGE SCALE GENOMIC DNA]</scope>
    <source>
        <strain evidence="2">JU1422</strain>
    </source>
</reference>
<name>A0A2G5UGN9_9PELO</name>
<dbReference type="EMBL" id="PDUG01000003">
    <property type="protein sequence ID" value="PIC38679.1"/>
    <property type="molecule type" value="Genomic_DNA"/>
</dbReference>
<evidence type="ECO:0000313" key="2">
    <source>
        <dbReference type="Proteomes" id="UP000230233"/>
    </source>
</evidence>
<accession>A0A2G5UGN9</accession>
<evidence type="ECO:0000313" key="1">
    <source>
        <dbReference type="EMBL" id="PIC38679.1"/>
    </source>
</evidence>
<comment type="caution">
    <text evidence="1">The sequence shown here is derived from an EMBL/GenBank/DDBJ whole genome shotgun (WGS) entry which is preliminary data.</text>
</comment>
<proteinExistence type="predicted"/>
<dbReference type="AlphaFoldDB" id="A0A2G5UGN9"/>